<dbReference type="InterPro" id="IPR050203">
    <property type="entry name" value="Trp-tRNA_synthetase"/>
</dbReference>
<dbReference type="Gene3D" id="3.40.50.620">
    <property type="entry name" value="HUPs"/>
    <property type="match status" value="1"/>
</dbReference>
<evidence type="ECO:0000256" key="2">
    <source>
        <dbReference type="ARBA" id="ARBA00005594"/>
    </source>
</evidence>
<gene>
    <name evidence="12" type="ORF">CANTEDRAFT_118997</name>
</gene>
<evidence type="ECO:0000256" key="11">
    <source>
        <dbReference type="RuleBase" id="RU363036"/>
    </source>
</evidence>
<dbReference type="HOGENOM" id="CLU_029244_1_3_1"/>
<comment type="subcellular location">
    <subcellularLocation>
        <location evidence="1">Mitochondrion matrix</location>
    </subcellularLocation>
</comment>
<reference evidence="12 13" key="1">
    <citation type="journal article" date="2011" name="Proc. Natl. Acad. Sci. U.S.A.">
        <title>Comparative genomics of xylose-fermenting fungi for enhanced biofuel production.</title>
        <authorList>
            <person name="Wohlbach D.J."/>
            <person name="Kuo A."/>
            <person name="Sato T.K."/>
            <person name="Potts K.M."/>
            <person name="Salamov A.A."/>
            <person name="LaButti K.M."/>
            <person name="Sun H."/>
            <person name="Clum A."/>
            <person name="Pangilinan J.L."/>
            <person name="Lindquist E.A."/>
            <person name="Lucas S."/>
            <person name="Lapidus A."/>
            <person name="Jin M."/>
            <person name="Gunawan C."/>
            <person name="Balan V."/>
            <person name="Dale B.E."/>
            <person name="Jeffries T.W."/>
            <person name="Zinkel R."/>
            <person name="Barry K.W."/>
            <person name="Grigoriev I.V."/>
            <person name="Gasch A.P."/>
        </authorList>
    </citation>
    <scope>NUCLEOTIDE SEQUENCE [LARGE SCALE GENOMIC DNA]</scope>
    <source>
        <strain evidence="13">ATCC 10573 / BCRC 21748 / CBS 615 / JCM 9827 / NBRC 10315 / NRRL Y-1498 / VKM Y-70</strain>
    </source>
</reference>
<dbReference type="EMBL" id="GL996512">
    <property type="protein sequence ID" value="EGV65982.1"/>
    <property type="molecule type" value="Genomic_DNA"/>
</dbReference>
<dbReference type="AlphaFoldDB" id="G3AZ17"/>
<comment type="similarity">
    <text evidence="2 11">Belongs to the class-I aminoacyl-tRNA synthetase family.</text>
</comment>
<dbReference type="PANTHER" id="PTHR43766:SF1">
    <property type="entry name" value="TRYPTOPHAN--TRNA LIGASE, MITOCHONDRIAL"/>
    <property type="match status" value="1"/>
</dbReference>
<organism evidence="13">
    <name type="scientific">Candida tenuis (strain ATCC 10573 / BCRC 21748 / CBS 615 / JCM 9827 / NBRC 10315 / NRRL Y-1498 / VKM Y-70)</name>
    <name type="common">Yeast</name>
    <name type="synonym">Yamadazyma tenuis</name>
    <dbReference type="NCBI Taxonomy" id="590646"/>
    <lineage>
        <taxon>Eukaryota</taxon>
        <taxon>Fungi</taxon>
        <taxon>Dikarya</taxon>
        <taxon>Ascomycota</taxon>
        <taxon>Saccharomycotina</taxon>
        <taxon>Pichiomycetes</taxon>
        <taxon>Debaryomycetaceae</taxon>
        <taxon>Yamadazyma</taxon>
    </lineage>
</organism>
<evidence type="ECO:0000256" key="3">
    <source>
        <dbReference type="ARBA" id="ARBA00013161"/>
    </source>
</evidence>
<dbReference type="KEGG" id="cten:18248671"/>
<dbReference type="GO" id="GO:0004830">
    <property type="term" value="F:tryptophan-tRNA ligase activity"/>
    <property type="evidence" value="ECO:0007669"/>
    <property type="project" value="UniProtKB-EC"/>
</dbReference>
<dbReference type="CDD" id="cd00806">
    <property type="entry name" value="TrpRS_core"/>
    <property type="match status" value="1"/>
</dbReference>
<keyword evidence="7 11" id="KW-0648">Protein biosynthesis</keyword>
<evidence type="ECO:0000256" key="9">
    <source>
        <dbReference type="ARBA" id="ARBA00030268"/>
    </source>
</evidence>
<evidence type="ECO:0000313" key="12">
    <source>
        <dbReference type="EMBL" id="EGV65982.1"/>
    </source>
</evidence>
<dbReference type="PANTHER" id="PTHR43766">
    <property type="entry name" value="TRYPTOPHAN--TRNA LIGASE, MITOCHONDRIAL"/>
    <property type="match status" value="1"/>
</dbReference>
<dbReference type="FunFam" id="1.10.240.10:FF:000002">
    <property type="entry name" value="Tryptophan--tRNA ligase"/>
    <property type="match status" value="1"/>
</dbReference>
<evidence type="ECO:0000256" key="5">
    <source>
        <dbReference type="ARBA" id="ARBA00022741"/>
    </source>
</evidence>
<dbReference type="OrthoDB" id="15808at2759"/>
<evidence type="ECO:0000256" key="6">
    <source>
        <dbReference type="ARBA" id="ARBA00022840"/>
    </source>
</evidence>
<keyword evidence="6 11" id="KW-0067">ATP-binding</keyword>
<dbReference type="Gene3D" id="1.10.240.10">
    <property type="entry name" value="Tyrosyl-Transfer RNA Synthetase"/>
    <property type="match status" value="1"/>
</dbReference>
<evidence type="ECO:0000256" key="8">
    <source>
        <dbReference type="ARBA" id="ARBA00023146"/>
    </source>
</evidence>
<dbReference type="GO" id="GO:0005759">
    <property type="term" value="C:mitochondrial matrix"/>
    <property type="evidence" value="ECO:0007669"/>
    <property type="project" value="UniProtKB-SubCell"/>
</dbReference>
<protein>
    <recommendedName>
        <fullName evidence="10">Tryptophan--tRNA ligase, mitochondrial</fullName>
        <ecNumber evidence="3">6.1.1.2</ecNumber>
    </recommendedName>
    <alternativeName>
        <fullName evidence="9">Tryptophanyl-tRNA synthetase</fullName>
    </alternativeName>
</protein>
<keyword evidence="4 11" id="KW-0436">Ligase</keyword>
<dbReference type="NCBIfam" id="TIGR00233">
    <property type="entry name" value="trpS"/>
    <property type="match status" value="1"/>
</dbReference>
<dbReference type="Proteomes" id="UP000000707">
    <property type="component" value="Unassembled WGS sequence"/>
</dbReference>
<evidence type="ECO:0000313" key="13">
    <source>
        <dbReference type="Proteomes" id="UP000000707"/>
    </source>
</evidence>
<dbReference type="InterPro" id="IPR002306">
    <property type="entry name" value="Trp-tRNA-ligase"/>
</dbReference>
<keyword evidence="5 11" id="KW-0547">Nucleotide-binding</keyword>
<dbReference type="EC" id="6.1.1.2" evidence="3"/>
<dbReference type="Pfam" id="PF00579">
    <property type="entry name" value="tRNA-synt_1b"/>
    <property type="match status" value="1"/>
</dbReference>
<dbReference type="eggNOG" id="KOG2713">
    <property type="taxonomic scope" value="Eukaryota"/>
</dbReference>
<proteinExistence type="inferred from homology"/>
<dbReference type="InterPro" id="IPR014729">
    <property type="entry name" value="Rossmann-like_a/b/a_fold"/>
</dbReference>
<dbReference type="SUPFAM" id="SSF52374">
    <property type="entry name" value="Nucleotidylyl transferase"/>
    <property type="match status" value="1"/>
</dbReference>
<dbReference type="STRING" id="590646.G3AZ17"/>
<dbReference type="GO" id="GO:0070183">
    <property type="term" value="P:mitochondrial tryptophanyl-tRNA aminoacylation"/>
    <property type="evidence" value="ECO:0007669"/>
    <property type="project" value="TreeGrafter"/>
</dbReference>
<keyword evidence="8 11" id="KW-0030">Aminoacyl-tRNA synthetase</keyword>
<dbReference type="PROSITE" id="PS00178">
    <property type="entry name" value="AA_TRNA_LIGASE_I"/>
    <property type="match status" value="1"/>
</dbReference>
<evidence type="ECO:0000256" key="10">
    <source>
        <dbReference type="ARBA" id="ARBA00069760"/>
    </source>
</evidence>
<evidence type="ECO:0000256" key="1">
    <source>
        <dbReference type="ARBA" id="ARBA00004305"/>
    </source>
</evidence>
<dbReference type="FunFam" id="3.40.50.620:FF:000082">
    <property type="entry name" value="MSW1p Mitochondrial tryptophanyl-tRNA synthetase"/>
    <property type="match status" value="1"/>
</dbReference>
<evidence type="ECO:0000256" key="4">
    <source>
        <dbReference type="ARBA" id="ARBA00022598"/>
    </source>
</evidence>
<name>G3AZ17_CANTC</name>
<evidence type="ECO:0000256" key="7">
    <source>
        <dbReference type="ARBA" id="ARBA00022917"/>
    </source>
</evidence>
<dbReference type="InterPro" id="IPR001412">
    <property type="entry name" value="aa-tRNA-synth_I_CS"/>
</dbReference>
<sequence length="359" mass="39994">MFTTATVTETKKFPSGSTVFSLIQPTGKIHLGNYLGAVSNWKDISQADEDPSTRYIFGTADLHALTSVKDQQVLKNARHEAIASLLATGISPERCIIYHQSSVPEHAQLSWVLTCLTSMGALNRMTQWKSKSKVDEMSSISDLETMGKTKAGVFTYPILQSADVLIYKSTHVPVGEDQAQHLELTRTIAQAFNSTYKTDFFPIPKSVLTPTKKILSLKNPSKKMSKSDADQNSCIYITETPDSIAKKIRKAATDSIQGKVYFDPENRPGVSNLINIVSGLSRKSIDETVKDLDWVKDHKQLKDHVTEMIVEEFKPKRHIFDDLMSDVAYLEQVTNKGREKAKAIAGPNMKEIERLIGLD</sequence>
<keyword evidence="13" id="KW-1185">Reference proteome</keyword>
<dbReference type="GeneID" id="18248671"/>
<dbReference type="InterPro" id="IPR002305">
    <property type="entry name" value="aa-tRNA-synth_Ic"/>
</dbReference>
<dbReference type="PRINTS" id="PR01039">
    <property type="entry name" value="TRNASYNTHTRP"/>
</dbReference>
<dbReference type="GO" id="GO:0005524">
    <property type="term" value="F:ATP binding"/>
    <property type="evidence" value="ECO:0007669"/>
    <property type="project" value="UniProtKB-KW"/>
</dbReference>
<accession>G3AZ17</accession>